<evidence type="ECO:0000256" key="2">
    <source>
        <dbReference type="HAMAP-Rule" id="MF_00758"/>
    </source>
</evidence>
<protein>
    <recommendedName>
        <fullName evidence="2">UPF0301 protein OM076_38260</fullName>
    </recommendedName>
</protein>
<dbReference type="Gene3D" id="3.40.1740.10">
    <property type="entry name" value="VC0467-like"/>
    <property type="match status" value="1"/>
</dbReference>
<dbReference type="EMBL" id="JAPDOD010000060">
    <property type="protein sequence ID" value="MDA0166172.1"/>
    <property type="molecule type" value="Genomic_DNA"/>
</dbReference>
<sequence length="183" mass="19543">MAESLRGKLILASPVLRDPNFVRTVVLIAEHTDEGAMGLVLNRPAASTVGEAVPDLSWLAGDEEPVYVGGPVAETAVIVLAEFDRPELAGALVDDDLGFIGSDADDPEALGGAIRRARVFAGHAGWGPGQLEDELAEEAWIIEPPKREEIFTLEPGDLWAAVLRRKGQRYALLATMPPDPSVN</sequence>
<evidence type="ECO:0000313" key="4">
    <source>
        <dbReference type="Proteomes" id="UP001149140"/>
    </source>
</evidence>
<name>A0A9X3S613_9ACTN</name>
<dbReference type="AlphaFoldDB" id="A0A9X3S613"/>
<dbReference type="SUPFAM" id="SSF143456">
    <property type="entry name" value="VC0467-like"/>
    <property type="match status" value="1"/>
</dbReference>
<gene>
    <name evidence="3" type="ORF">OM076_38260</name>
</gene>
<keyword evidence="4" id="KW-1185">Reference proteome</keyword>
<evidence type="ECO:0000313" key="3">
    <source>
        <dbReference type="EMBL" id="MDA0166172.1"/>
    </source>
</evidence>
<dbReference type="PANTHER" id="PTHR30327">
    <property type="entry name" value="UNCHARACTERIZED PROTEIN YQGE"/>
    <property type="match status" value="1"/>
</dbReference>
<dbReference type="PANTHER" id="PTHR30327:SF1">
    <property type="entry name" value="UPF0301 PROTEIN YQGE"/>
    <property type="match status" value="1"/>
</dbReference>
<proteinExistence type="inferred from homology"/>
<dbReference type="RefSeq" id="WP_270045430.1">
    <property type="nucleotide sequence ID" value="NZ_JAPDOD010000060.1"/>
</dbReference>
<reference evidence="3" key="1">
    <citation type="submission" date="2022-10" db="EMBL/GenBank/DDBJ databases">
        <title>The WGS of Solirubrobacter ginsenosidimutans DSM 21036.</title>
        <authorList>
            <person name="Jiang Z."/>
        </authorList>
    </citation>
    <scope>NUCLEOTIDE SEQUENCE</scope>
    <source>
        <strain evidence="3">DSM 21036</strain>
    </source>
</reference>
<accession>A0A9X3S613</accession>
<dbReference type="Pfam" id="PF02622">
    <property type="entry name" value="DUF179"/>
    <property type="match status" value="1"/>
</dbReference>
<evidence type="ECO:0000256" key="1">
    <source>
        <dbReference type="ARBA" id="ARBA00009600"/>
    </source>
</evidence>
<dbReference type="InterPro" id="IPR003774">
    <property type="entry name" value="AlgH-like"/>
</dbReference>
<organism evidence="3 4">
    <name type="scientific">Solirubrobacter ginsenosidimutans</name>
    <dbReference type="NCBI Taxonomy" id="490573"/>
    <lineage>
        <taxon>Bacteria</taxon>
        <taxon>Bacillati</taxon>
        <taxon>Actinomycetota</taxon>
        <taxon>Thermoleophilia</taxon>
        <taxon>Solirubrobacterales</taxon>
        <taxon>Solirubrobacteraceae</taxon>
        <taxon>Solirubrobacter</taxon>
    </lineage>
</organism>
<comment type="caution">
    <text evidence="3">The sequence shown here is derived from an EMBL/GenBank/DDBJ whole genome shotgun (WGS) entry which is preliminary data.</text>
</comment>
<comment type="similarity">
    <text evidence="1 2">Belongs to the UPF0301 (AlgH) family.</text>
</comment>
<dbReference type="Proteomes" id="UP001149140">
    <property type="component" value="Unassembled WGS sequence"/>
</dbReference>
<dbReference type="HAMAP" id="MF_00758">
    <property type="entry name" value="UPF0301"/>
    <property type="match status" value="1"/>
</dbReference>
<dbReference type="GO" id="GO:0005829">
    <property type="term" value="C:cytosol"/>
    <property type="evidence" value="ECO:0007669"/>
    <property type="project" value="TreeGrafter"/>
</dbReference>